<dbReference type="InterPro" id="IPR050797">
    <property type="entry name" value="Carb_Metab_Trans_Reg"/>
</dbReference>
<evidence type="ECO:0000256" key="5">
    <source>
        <dbReference type="ARBA" id="ARBA00023242"/>
    </source>
</evidence>
<sequence length="822" mass="90438">MAAEVARSPSQTTGGGGNGGVGVGVSSSAFHFNSPSSSITRPSSTSVSTSSPQGGAQQQYPSKPQQYKPNSPSPEAPFFSHHPPQRMSPTNPHLQPANNHSERTVPRALPPMSSPDRMAPNDPRLPVSPGDTSMGDGQDMVGDPTAPRKRSKVSRACDECRRKKIRCDASSESGVEQCSSCKRVGSKCSFSRVPMKRGPSKGYIKELADRLNTLENSISTGTGDLHHPYGMSGEGELSPGPSDSTSPPPTSIVEPRPNRKRTLSSSSEFQRSIVHLQPLAQNNNPPAMARQAERLPSIDSFHPSNQHQHQQRSRLLQHESQRPQLPPPPTVHHSRPPPQGNTNQDIQQQFSSTTISTDGTRQPSYWKGFQDRRASVSFPYDIESQRPTNNPVGLGEIKTFEWDEESIDQYYTLIHPTFPLLPHSKARLRQRLAAASITVREALLEALYAAVRSNPSCPPSSIPANPRRACELCVASQFEAQDPRSSTATSLLYLQTTILMALEADNHSPATTRSGTSGMPKAAWVGSAVGLAYAMKLHCNRTVDRYTHSDPDSDEKLGRRAWWVLVVLDRWHAISTSSPLFIPDSNVVLLPEDQTLIGLTPWHLVRLSCILGHLSEAFTTADEIVSAASLNPYISRLLRGELERFRESVEVVWGSLSLLHVAYYHVKLLVLRHNSASEPRQLLEPALRMATMLDHSSMPITPLNHHFAALALITLVDLGEVEETRLEARRGVGMIDEAIRKRRGLATREDSKGWDRVIKEVIGRRIEGHTGYATTTQQTEGLRHLAELAIGETREQGRKERRIDSGMLMRLGYLGTLGEGGR</sequence>
<feature type="region of interest" description="Disordered" evidence="6">
    <location>
        <begin position="298"/>
        <end position="345"/>
    </location>
</feature>
<evidence type="ECO:0000256" key="3">
    <source>
        <dbReference type="ARBA" id="ARBA00023125"/>
    </source>
</evidence>
<dbReference type="PROSITE" id="PS50048">
    <property type="entry name" value="ZN2_CY6_FUNGAL_2"/>
    <property type="match status" value="1"/>
</dbReference>
<keyword evidence="3" id="KW-0238">DNA-binding</keyword>
<feature type="domain" description="Zn(2)-C6 fungal-type" evidence="7">
    <location>
        <begin position="156"/>
        <end position="190"/>
    </location>
</feature>
<keyword evidence="5" id="KW-0539">Nucleus</keyword>
<dbReference type="GO" id="GO:0006351">
    <property type="term" value="P:DNA-templated transcription"/>
    <property type="evidence" value="ECO:0007669"/>
    <property type="project" value="InterPro"/>
</dbReference>
<evidence type="ECO:0000313" key="8">
    <source>
        <dbReference type="EMBL" id="CCX31714.1"/>
    </source>
</evidence>
<evidence type="ECO:0000256" key="1">
    <source>
        <dbReference type="ARBA" id="ARBA00022723"/>
    </source>
</evidence>
<dbReference type="GO" id="GO:0003677">
    <property type="term" value="F:DNA binding"/>
    <property type="evidence" value="ECO:0007669"/>
    <property type="project" value="UniProtKB-KW"/>
</dbReference>
<dbReference type="Proteomes" id="UP000018144">
    <property type="component" value="Unassembled WGS sequence"/>
</dbReference>
<dbReference type="SMART" id="SM00066">
    <property type="entry name" value="GAL4"/>
    <property type="match status" value="1"/>
</dbReference>
<evidence type="ECO:0000313" key="9">
    <source>
        <dbReference type="Proteomes" id="UP000018144"/>
    </source>
</evidence>
<dbReference type="eggNOG" id="ENOG502QRVJ">
    <property type="taxonomic scope" value="Eukaryota"/>
</dbReference>
<dbReference type="InterPro" id="IPR001138">
    <property type="entry name" value="Zn2Cys6_DnaBD"/>
</dbReference>
<keyword evidence="1" id="KW-0479">Metal-binding</keyword>
<keyword evidence="2" id="KW-0805">Transcription regulation</keyword>
<dbReference type="PANTHER" id="PTHR31668">
    <property type="entry name" value="GLUCOSE TRANSPORT TRANSCRIPTION REGULATOR RGT1-RELATED-RELATED"/>
    <property type="match status" value="1"/>
</dbReference>
<evidence type="ECO:0000256" key="4">
    <source>
        <dbReference type="ARBA" id="ARBA00023163"/>
    </source>
</evidence>
<dbReference type="PROSITE" id="PS00463">
    <property type="entry name" value="ZN2_CY6_FUNGAL_1"/>
    <property type="match status" value="1"/>
</dbReference>
<keyword evidence="9" id="KW-1185">Reference proteome</keyword>
<dbReference type="Pfam" id="PF04082">
    <property type="entry name" value="Fungal_trans"/>
    <property type="match status" value="1"/>
</dbReference>
<name>U4LHW4_PYROM</name>
<dbReference type="STRING" id="1076935.U4LHW4"/>
<dbReference type="AlphaFoldDB" id="U4LHW4"/>
<organism evidence="8 9">
    <name type="scientific">Pyronema omphalodes (strain CBS 100304)</name>
    <name type="common">Pyronema confluens</name>
    <dbReference type="NCBI Taxonomy" id="1076935"/>
    <lineage>
        <taxon>Eukaryota</taxon>
        <taxon>Fungi</taxon>
        <taxon>Dikarya</taxon>
        <taxon>Ascomycota</taxon>
        <taxon>Pezizomycotina</taxon>
        <taxon>Pezizomycetes</taxon>
        <taxon>Pezizales</taxon>
        <taxon>Pyronemataceae</taxon>
        <taxon>Pyronema</taxon>
    </lineage>
</organism>
<accession>U4LHW4</accession>
<gene>
    <name evidence="8" type="ORF">PCON_11237</name>
</gene>
<evidence type="ECO:0000256" key="2">
    <source>
        <dbReference type="ARBA" id="ARBA00023015"/>
    </source>
</evidence>
<dbReference type="CDD" id="cd12148">
    <property type="entry name" value="fungal_TF_MHR"/>
    <property type="match status" value="1"/>
</dbReference>
<dbReference type="EMBL" id="HF935629">
    <property type="protein sequence ID" value="CCX31714.1"/>
    <property type="molecule type" value="Genomic_DNA"/>
</dbReference>
<dbReference type="GO" id="GO:0000981">
    <property type="term" value="F:DNA-binding transcription factor activity, RNA polymerase II-specific"/>
    <property type="evidence" value="ECO:0007669"/>
    <property type="project" value="InterPro"/>
</dbReference>
<dbReference type="OMA" id="QHMLQFT"/>
<dbReference type="Pfam" id="PF00172">
    <property type="entry name" value="Zn_clus"/>
    <property type="match status" value="1"/>
</dbReference>
<evidence type="ECO:0000259" key="7">
    <source>
        <dbReference type="PROSITE" id="PS50048"/>
    </source>
</evidence>
<protein>
    <submittedName>
        <fullName evidence="8">Similar to Uncharacterized transcriptional regulatory protein C320.03 acc. no. O59780</fullName>
    </submittedName>
</protein>
<keyword evidence="4" id="KW-0804">Transcription</keyword>
<proteinExistence type="predicted"/>
<dbReference type="SUPFAM" id="SSF57701">
    <property type="entry name" value="Zn2/Cys6 DNA-binding domain"/>
    <property type="match status" value="1"/>
</dbReference>
<dbReference type="InterPro" id="IPR007219">
    <property type="entry name" value="XnlR_reg_dom"/>
</dbReference>
<feature type="region of interest" description="Disordered" evidence="6">
    <location>
        <begin position="215"/>
        <end position="268"/>
    </location>
</feature>
<dbReference type="OrthoDB" id="5426978at2759"/>
<dbReference type="SMART" id="SM00906">
    <property type="entry name" value="Fungal_trans"/>
    <property type="match status" value="1"/>
</dbReference>
<feature type="compositionally biased region" description="Gly residues" evidence="6">
    <location>
        <begin position="13"/>
        <end position="23"/>
    </location>
</feature>
<feature type="compositionally biased region" description="Polar residues" evidence="6">
    <location>
        <begin position="87"/>
        <end position="99"/>
    </location>
</feature>
<dbReference type="GO" id="GO:0008270">
    <property type="term" value="F:zinc ion binding"/>
    <property type="evidence" value="ECO:0007669"/>
    <property type="project" value="InterPro"/>
</dbReference>
<feature type="compositionally biased region" description="Low complexity" evidence="6">
    <location>
        <begin position="24"/>
        <end position="69"/>
    </location>
</feature>
<feature type="region of interest" description="Disordered" evidence="6">
    <location>
        <begin position="1"/>
        <end position="160"/>
    </location>
</feature>
<reference evidence="8 9" key="1">
    <citation type="journal article" date="2013" name="PLoS Genet.">
        <title>The genome and development-dependent transcriptomes of Pyronema confluens: a window into fungal evolution.</title>
        <authorList>
            <person name="Traeger S."/>
            <person name="Altegoer F."/>
            <person name="Freitag M."/>
            <person name="Gabaldon T."/>
            <person name="Kempken F."/>
            <person name="Kumar A."/>
            <person name="Marcet-Houben M."/>
            <person name="Poggeler S."/>
            <person name="Stajich J.E."/>
            <person name="Nowrousian M."/>
        </authorList>
    </citation>
    <scope>NUCLEOTIDE SEQUENCE [LARGE SCALE GENOMIC DNA]</scope>
    <source>
        <strain evidence="9">CBS 100304</strain>
        <tissue evidence="8">Vegetative mycelium</tissue>
    </source>
</reference>
<dbReference type="InterPro" id="IPR036864">
    <property type="entry name" value="Zn2-C6_fun-type_DNA-bd_sf"/>
</dbReference>
<dbReference type="PANTHER" id="PTHR31668:SF26">
    <property type="entry name" value="GLUCOSE TRANSPORT TRANSCRIPTION REGULATOR RGT1-RELATED"/>
    <property type="match status" value="1"/>
</dbReference>
<dbReference type="CDD" id="cd00067">
    <property type="entry name" value="GAL4"/>
    <property type="match status" value="1"/>
</dbReference>
<dbReference type="Gene3D" id="4.10.240.10">
    <property type="entry name" value="Zn(2)-C6 fungal-type DNA-binding domain"/>
    <property type="match status" value="1"/>
</dbReference>
<evidence type="ECO:0000256" key="6">
    <source>
        <dbReference type="SAM" id="MobiDB-lite"/>
    </source>
</evidence>